<dbReference type="EMBL" id="MDYQ01000001">
    <property type="protein sequence ID" value="PRP89729.1"/>
    <property type="molecule type" value="Genomic_DNA"/>
</dbReference>
<proteinExistence type="inferred from homology"/>
<dbReference type="SUPFAM" id="SSF64356">
    <property type="entry name" value="SNARE-like"/>
    <property type="match status" value="1"/>
</dbReference>
<evidence type="ECO:0000259" key="7">
    <source>
        <dbReference type="Pfam" id="PF01217"/>
    </source>
</evidence>
<dbReference type="Pfam" id="PF01217">
    <property type="entry name" value="Clat_adaptor_s"/>
    <property type="match status" value="1"/>
</dbReference>
<evidence type="ECO:0000256" key="4">
    <source>
        <dbReference type="ARBA" id="ARBA00022927"/>
    </source>
</evidence>
<protein>
    <recommendedName>
        <fullName evidence="6">AP complex subunit sigma</fullName>
    </recommendedName>
</protein>
<dbReference type="AlphaFoldDB" id="A0A2P6P0M0"/>
<dbReference type="OrthoDB" id="371463at2759"/>
<dbReference type="STRING" id="1890364.A0A2P6P0M0"/>
<dbReference type="PIRSF" id="PIRSF015588">
    <property type="entry name" value="AP_complex_sigma"/>
    <property type="match status" value="1"/>
</dbReference>
<dbReference type="InterPro" id="IPR022775">
    <property type="entry name" value="AP_mu_sigma_su"/>
</dbReference>
<dbReference type="PANTHER" id="PTHR11753">
    <property type="entry name" value="ADAPTOR COMPLEXES SMALL SUBUNIT FAMILY"/>
    <property type="match status" value="1"/>
</dbReference>
<organism evidence="8 9">
    <name type="scientific">Planoprotostelium fungivorum</name>
    <dbReference type="NCBI Taxonomy" id="1890364"/>
    <lineage>
        <taxon>Eukaryota</taxon>
        <taxon>Amoebozoa</taxon>
        <taxon>Evosea</taxon>
        <taxon>Variosea</taxon>
        <taxon>Cavosteliida</taxon>
        <taxon>Cavosteliaceae</taxon>
        <taxon>Planoprotostelium</taxon>
    </lineage>
</organism>
<comment type="similarity">
    <text evidence="2 6">Belongs to the adaptor complexes small subunit family.</text>
</comment>
<name>A0A2P6P0M0_9EUKA</name>
<reference evidence="8 9" key="1">
    <citation type="journal article" date="2018" name="Genome Biol. Evol.">
        <title>Multiple Roots of Fruiting Body Formation in Amoebozoa.</title>
        <authorList>
            <person name="Hillmann F."/>
            <person name="Forbes G."/>
            <person name="Novohradska S."/>
            <person name="Ferling I."/>
            <person name="Riege K."/>
            <person name="Groth M."/>
            <person name="Westermann M."/>
            <person name="Marz M."/>
            <person name="Spaller T."/>
            <person name="Winckler T."/>
            <person name="Schaap P."/>
            <person name="Glockner G."/>
        </authorList>
    </citation>
    <scope>NUCLEOTIDE SEQUENCE [LARGE SCALE GENOMIC DNA]</scope>
    <source>
        <strain evidence="8 9">Jena</strain>
    </source>
</reference>
<dbReference type="InterPro" id="IPR011012">
    <property type="entry name" value="Longin-like_dom_sf"/>
</dbReference>
<keyword evidence="5 6" id="KW-0472">Membrane</keyword>
<evidence type="ECO:0000313" key="9">
    <source>
        <dbReference type="Proteomes" id="UP000241769"/>
    </source>
</evidence>
<keyword evidence="9" id="KW-1185">Reference proteome</keyword>
<dbReference type="GO" id="GO:0006886">
    <property type="term" value="P:intracellular protein transport"/>
    <property type="evidence" value="ECO:0007669"/>
    <property type="project" value="UniProtKB-UniRule"/>
</dbReference>
<comment type="caution">
    <text evidence="8">The sequence shown here is derived from an EMBL/GenBank/DDBJ whole genome shotgun (WGS) entry which is preliminary data.</text>
</comment>
<dbReference type="Proteomes" id="UP000241769">
    <property type="component" value="Unassembled WGS sequence"/>
</dbReference>
<feature type="domain" description="AP complex mu/sigma subunit" evidence="7">
    <location>
        <begin position="3"/>
        <end position="130"/>
    </location>
</feature>
<dbReference type="GO" id="GO:0012505">
    <property type="term" value="C:endomembrane system"/>
    <property type="evidence" value="ECO:0007669"/>
    <property type="project" value="UniProtKB-SubCell"/>
</dbReference>
<gene>
    <name evidence="8" type="ORF">PROFUN_00071</name>
</gene>
<dbReference type="Gene3D" id="3.30.450.60">
    <property type="match status" value="1"/>
</dbReference>
<keyword evidence="3 6" id="KW-0813">Transport</keyword>
<evidence type="ECO:0000313" key="8">
    <source>
        <dbReference type="EMBL" id="PRP89729.1"/>
    </source>
</evidence>
<comment type="subcellular location">
    <subcellularLocation>
        <location evidence="1">Endomembrane system</location>
    </subcellularLocation>
</comment>
<dbReference type="InParanoid" id="A0A2P6P0M0"/>
<evidence type="ECO:0000256" key="3">
    <source>
        <dbReference type="ARBA" id="ARBA00022448"/>
    </source>
</evidence>
<evidence type="ECO:0000256" key="5">
    <source>
        <dbReference type="ARBA" id="ARBA00023136"/>
    </source>
</evidence>
<sequence length="131" mass="15374">MPIRFFLIVNKQGQTKLSKYYPLKDGSIVALEKRIPMEGEISRRCLRRKDNQVRYASLFFILGCDPGENELGMMEFVHCCVETLDHYFQSVVMYNIEKVHILLDEMIVNNYIVEHSKMKIVEPVQAMDKAR</sequence>
<dbReference type="InterPro" id="IPR016635">
    <property type="entry name" value="AP_complex_ssu"/>
</dbReference>
<accession>A0A2P6P0M0</accession>
<keyword evidence="4 6" id="KW-0653">Protein transport</keyword>
<evidence type="ECO:0000256" key="6">
    <source>
        <dbReference type="PIRNR" id="PIRNR015588"/>
    </source>
</evidence>
<evidence type="ECO:0000256" key="2">
    <source>
        <dbReference type="ARBA" id="ARBA00006972"/>
    </source>
</evidence>
<evidence type="ECO:0000256" key="1">
    <source>
        <dbReference type="ARBA" id="ARBA00004308"/>
    </source>
</evidence>